<dbReference type="RefSeq" id="XP_048324000.1">
    <property type="nucleotide sequence ID" value="XM_048468043.2"/>
</dbReference>
<dbReference type="RefSeq" id="XP_048324001.1">
    <property type="nucleotide sequence ID" value="XM_048468044.2"/>
</dbReference>
<sequence>MLICIPGVNPQGTMQNSWQSDNHCLSNLSLKLLYLHAELFHSHHGLLEEYVQSLFDEGIVNDQFSQIQTLKSMEQPDLVVQLIDAYLVDVEMILSELTSYSDFPDVDFSKVTLLAHKVKDRSSCIGAEHVRLACDELIQASVQMNKQNFVRALSWIKKEFSCTQDKLESYAQMERRIIRLESRQKGKACTPTNSA</sequence>
<dbReference type="PANTHER" id="PTHR28242">
    <property type="entry name" value="PHOSPHORELAY INTERMEDIATE PROTEIN YPD1"/>
    <property type="match status" value="1"/>
</dbReference>
<gene>
    <name evidence="4 5 6 7 8 9" type="primary">LOC107410492</name>
</gene>
<evidence type="ECO:0000313" key="8">
    <source>
        <dbReference type="RefSeq" id="XP_048324000.1"/>
    </source>
</evidence>
<dbReference type="SUPFAM" id="SSF47226">
    <property type="entry name" value="Histidine-containing phosphotransfer domain, HPT domain"/>
    <property type="match status" value="1"/>
</dbReference>
<evidence type="ECO:0000313" key="5">
    <source>
        <dbReference type="RefSeq" id="XP_024926345.2"/>
    </source>
</evidence>
<dbReference type="KEGG" id="zju:107410492"/>
<comment type="domain">
    <text evidence="2">Histidine-containing phosphotransfer domain (HPt) contains an active histidine that mediates the phosphotransfer.</text>
</comment>
<dbReference type="RefSeq" id="XP_048323999.1">
    <property type="nucleotide sequence ID" value="XM_048468042.2"/>
</dbReference>
<dbReference type="GO" id="GO:0009927">
    <property type="term" value="F:histidine phosphotransfer kinase activity"/>
    <property type="evidence" value="ECO:0007669"/>
    <property type="project" value="UniProtKB-UniRule"/>
</dbReference>
<dbReference type="GO" id="GO:0005829">
    <property type="term" value="C:cytosol"/>
    <property type="evidence" value="ECO:0007669"/>
    <property type="project" value="UniProtKB-SubCell"/>
</dbReference>
<keyword evidence="3" id="KW-1185">Reference proteome</keyword>
<evidence type="ECO:0000256" key="2">
    <source>
        <dbReference type="RuleBase" id="RU369004"/>
    </source>
</evidence>
<protein>
    <recommendedName>
        <fullName evidence="2">Histidine-containing phosphotransfer protein</fullName>
    </recommendedName>
</protein>
<keyword evidence="2" id="KW-0932">Cytokinin signaling pathway</keyword>
<dbReference type="Gene3D" id="1.20.120.160">
    <property type="entry name" value="HPT domain"/>
    <property type="match status" value="1"/>
</dbReference>
<dbReference type="InterPro" id="IPR045871">
    <property type="entry name" value="AHP1-5/YPD1"/>
</dbReference>
<evidence type="ECO:0000313" key="6">
    <source>
        <dbReference type="RefSeq" id="XP_048323998.1"/>
    </source>
</evidence>
<name>A0A6P3Z6R4_ZIZJJ</name>
<comment type="subcellular location">
    <subcellularLocation>
        <location evidence="2">Cytoplasm</location>
        <location evidence="2">Cytosol</location>
    </subcellularLocation>
    <subcellularLocation>
        <location evidence="2">Nucleus</location>
    </subcellularLocation>
</comment>
<evidence type="ECO:0000256" key="1">
    <source>
        <dbReference type="ARBA" id="ARBA00023012"/>
    </source>
</evidence>
<dbReference type="RefSeq" id="XP_024926345.2">
    <property type="nucleotide sequence ID" value="XM_025070577.3"/>
</dbReference>
<dbReference type="GO" id="GO:0009736">
    <property type="term" value="P:cytokinin-activated signaling pathway"/>
    <property type="evidence" value="ECO:0007669"/>
    <property type="project" value="UniProtKB-KW"/>
</dbReference>
<organism evidence="3 4">
    <name type="scientific">Ziziphus jujuba</name>
    <name type="common">Chinese jujube</name>
    <name type="synonym">Ziziphus sativa</name>
    <dbReference type="NCBI Taxonomy" id="326968"/>
    <lineage>
        <taxon>Eukaryota</taxon>
        <taxon>Viridiplantae</taxon>
        <taxon>Streptophyta</taxon>
        <taxon>Embryophyta</taxon>
        <taxon>Tracheophyta</taxon>
        <taxon>Spermatophyta</taxon>
        <taxon>Magnoliopsida</taxon>
        <taxon>eudicotyledons</taxon>
        <taxon>Gunneridae</taxon>
        <taxon>Pentapetalae</taxon>
        <taxon>rosids</taxon>
        <taxon>fabids</taxon>
        <taxon>Rosales</taxon>
        <taxon>Rhamnaceae</taxon>
        <taxon>Paliureae</taxon>
        <taxon>Ziziphus</taxon>
    </lineage>
</organism>
<dbReference type="GO" id="GO:0000160">
    <property type="term" value="P:phosphorelay signal transduction system"/>
    <property type="evidence" value="ECO:0007669"/>
    <property type="project" value="UniProtKB-UniRule"/>
</dbReference>
<dbReference type="GO" id="GO:0005634">
    <property type="term" value="C:nucleus"/>
    <property type="evidence" value="ECO:0007669"/>
    <property type="project" value="UniProtKB-SubCell"/>
</dbReference>
<keyword evidence="1 2" id="KW-0902">Two-component regulatory system</keyword>
<proteinExistence type="predicted"/>
<reference evidence="4 5" key="1">
    <citation type="submission" date="2025-05" db="UniProtKB">
        <authorList>
            <consortium name="RefSeq"/>
        </authorList>
    </citation>
    <scope>IDENTIFICATION</scope>
    <source>
        <tissue evidence="4 5">Seedling</tissue>
    </source>
</reference>
<evidence type="ECO:0000313" key="7">
    <source>
        <dbReference type="RefSeq" id="XP_048323999.1"/>
    </source>
</evidence>
<evidence type="ECO:0000313" key="4">
    <source>
        <dbReference type="RefSeq" id="XP_015873410.3"/>
    </source>
</evidence>
<dbReference type="AlphaFoldDB" id="A0A6P3Z6R4"/>
<dbReference type="GO" id="GO:0043424">
    <property type="term" value="F:protein histidine kinase binding"/>
    <property type="evidence" value="ECO:0007669"/>
    <property type="project" value="UniProtKB-UniRule"/>
</dbReference>
<evidence type="ECO:0000313" key="9">
    <source>
        <dbReference type="RefSeq" id="XP_048324001.1"/>
    </source>
</evidence>
<dbReference type="PANTHER" id="PTHR28242:SF7">
    <property type="entry name" value="HISTIDINE-CONTAINING PHOSPHOTRANSFER PROTEIN"/>
    <property type="match status" value="1"/>
</dbReference>
<dbReference type="RefSeq" id="XP_015873410.3">
    <property type="nucleotide sequence ID" value="XM_016017924.4"/>
</dbReference>
<evidence type="ECO:0000313" key="3">
    <source>
        <dbReference type="Proteomes" id="UP001652623"/>
    </source>
</evidence>
<comment type="function">
    <text evidence="2">Functions as a two-component phosphorelay mediators between cytokinin sensor histidine kinases and response regulators (B-type ARRs). Plays an important role in propagating cytokinin signal transduction.</text>
</comment>
<dbReference type="InterPro" id="IPR036641">
    <property type="entry name" value="HPT_dom_sf"/>
</dbReference>
<accession>A0A6P3Z6R4</accession>
<dbReference type="RefSeq" id="XP_048323998.1">
    <property type="nucleotide sequence ID" value="XM_048468041.2"/>
</dbReference>
<dbReference type="Proteomes" id="UP001652623">
    <property type="component" value="Chromosome 10"/>
</dbReference>
<dbReference type="GeneID" id="107410492"/>